<evidence type="ECO:0000256" key="4">
    <source>
        <dbReference type="ARBA" id="ARBA00022801"/>
    </source>
</evidence>
<evidence type="ECO:0000256" key="6">
    <source>
        <dbReference type="ARBA" id="ARBA00023049"/>
    </source>
</evidence>
<comment type="caution">
    <text evidence="10">The sequence shown here is derived from an EMBL/GenBank/DDBJ whole genome shotgun (WGS) entry which is preliminary data.</text>
</comment>
<organism evidence="10 11">
    <name type="scientific">Elysia crispata</name>
    <name type="common">lettuce slug</name>
    <dbReference type="NCBI Taxonomy" id="231223"/>
    <lineage>
        <taxon>Eukaryota</taxon>
        <taxon>Metazoa</taxon>
        <taxon>Spiralia</taxon>
        <taxon>Lophotrochozoa</taxon>
        <taxon>Mollusca</taxon>
        <taxon>Gastropoda</taxon>
        <taxon>Heterobranchia</taxon>
        <taxon>Euthyneura</taxon>
        <taxon>Panpulmonata</taxon>
        <taxon>Sacoglossa</taxon>
        <taxon>Placobranchoidea</taxon>
        <taxon>Plakobranchidae</taxon>
        <taxon>Elysia</taxon>
    </lineage>
</organism>
<dbReference type="Pfam" id="PF01431">
    <property type="entry name" value="Peptidase_M13"/>
    <property type="match status" value="1"/>
</dbReference>
<feature type="domain" description="Peptidase M13 C-terminal" evidence="8">
    <location>
        <begin position="520"/>
        <end position="718"/>
    </location>
</feature>
<accession>A0AAE1B515</accession>
<feature type="chain" id="PRO_5042020188" evidence="7">
    <location>
        <begin position="31"/>
        <end position="719"/>
    </location>
</feature>
<gene>
    <name evidence="10" type="ORF">RRG08_025391</name>
</gene>
<evidence type="ECO:0000259" key="8">
    <source>
        <dbReference type="Pfam" id="PF01431"/>
    </source>
</evidence>
<dbReference type="InterPro" id="IPR024079">
    <property type="entry name" value="MetalloPept_cat_dom_sf"/>
</dbReference>
<keyword evidence="3" id="KW-0479">Metal-binding</keyword>
<evidence type="ECO:0000313" key="10">
    <source>
        <dbReference type="EMBL" id="KAK3799778.1"/>
    </source>
</evidence>
<dbReference type="CDD" id="cd08662">
    <property type="entry name" value="M13"/>
    <property type="match status" value="1"/>
</dbReference>
<protein>
    <submittedName>
        <fullName evidence="10">Uncharacterized protein</fullName>
    </submittedName>
</protein>
<evidence type="ECO:0000256" key="3">
    <source>
        <dbReference type="ARBA" id="ARBA00022723"/>
    </source>
</evidence>
<sequence length="719" mass="82525">MEERLKHLSRTKNCYLCVIAFLFLTTGTQGDESSQHCTQCCTDICTDIDCVNEAVTIEALMNASADPCSDFDQYVCGKFYAKKLERGQSAVFFDSDIHKENLKTLQAIVEDSNASASSYVKSMKKFYDSCLNLAAIEEAGMSGFVCSAQGLAWPTLEGWDWCQEDAFSFTDLTTQYARLFFSPFFGLDLKLDVDGTSRYVIHISESPETSDKIINFETGRQNPNVNIYEKYLVEVAQALGADYMVAANDVRDVVDLLIELAQIRESVRTTIPNNEDEEITMMELGDKYPILGLARTIREFFAAAEKGVFDFQKVILSSRQAQFFRRLQPLLADADSRILQNFFSFEYARSRVLITRNLREITLKLEKSLYGRLEEERRSLMCARETAKYYRAALAKQFVQKKFSEKSKKYVGEMFERIKDAYSETFDSWTWMSGPTKSLAREKLDEMLTMLGYRAVDRSERDLQFLYRNYPKGDEGYYKTRQDLYHADKTNWLKNLNEIFDLSFTRNLSPTDYRASYLLNNNLVMSAAYLQKPRFSLTYSTAHNFAVLGYLLGHHVSQAFDSDGRSVGRCNKRQVWWEDQEISTYTQKSQCYMDDYTGFLDSEFGSNVQLNRSVSEKTLLADNVGLHLAHRAWKTFVASNGTEKMLPGINLNQDETFFVTFAQQFCEKKTEEEAKKTLESDTLSAKFRILGPLRNFPEFGETFNCPVGSAMNPTQKCQF</sequence>
<evidence type="ECO:0000256" key="7">
    <source>
        <dbReference type="SAM" id="SignalP"/>
    </source>
</evidence>
<feature type="signal peptide" evidence="7">
    <location>
        <begin position="1"/>
        <end position="30"/>
    </location>
</feature>
<dbReference type="GO" id="GO:0016485">
    <property type="term" value="P:protein processing"/>
    <property type="evidence" value="ECO:0007669"/>
    <property type="project" value="TreeGrafter"/>
</dbReference>
<evidence type="ECO:0000256" key="5">
    <source>
        <dbReference type="ARBA" id="ARBA00022833"/>
    </source>
</evidence>
<dbReference type="AlphaFoldDB" id="A0AAE1B515"/>
<dbReference type="PROSITE" id="PS51885">
    <property type="entry name" value="NEPRILYSIN"/>
    <property type="match status" value="1"/>
</dbReference>
<dbReference type="InterPro" id="IPR042089">
    <property type="entry name" value="Peptidase_M13_dom_2"/>
</dbReference>
<dbReference type="Proteomes" id="UP001283361">
    <property type="component" value="Unassembled WGS sequence"/>
</dbReference>
<reference evidence="10" key="1">
    <citation type="journal article" date="2023" name="G3 (Bethesda)">
        <title>A reference genome for the long-term kleptoplast-retaining sea slug Elysia crispata morphotype clarki.</title>
        <authorList>
            <person name="Eastman K.E."/>
            <person name="Pendleton A.L."/>
            <person name="Shaikh M.A."/>
            <person name="Suttiyut T."/>
            <person name="Ogas R."/>
            <person name="Tomko P."/>
            <person name="Gavelis G."/>
            <person name="Widhalm J.R."/>
            <person name="Wisecaver J.H."/>
        </authorList>
    </citation>
    <scope>NUCLEOTIDE SEQUENCE</scope>
    <source>
        <strain evidence="10">ECLA1</strain>
    </source>
</reference>
<dbReference type="GO" id="GO:0046872">
    <property type="term" value="F:metal ion binding"/>
    <property type="evidence" value="ECO:0007669"/>
    <property type="project" value="UniProtKB-KW"/>
</dbReference>
<proteinExistence type="predicted"/>
<evidence type="ECO:0000259" key="9">
    <source>
        <dbReference type="Pfam" id="PF05649"/>
    </source>
</evidence>
<dbReference type="InterPro" id="IPR000718">
    <property type="entry name" value="Peptidase_M13"/>
</dbReference>
<dbReference type="InterPro" id="IPR008753">
    <property type="entry name" value="Peptidase_M13_N"/>
</dbReference>
<keyword evidence="4" id="KW-0378">Hydrolase</keyword>
<dbReference type="GO" id="GO:0004222">
    <property type="term" value="F:metalloendopeptidase activity"/>
    <property type="evidence" value="ECO:0007669"/>
    <property type="project" value="InterPro"/>
</dbReference>
<evidence type="ECO:0000313" key="11">
    <source>
        <dbReference type="Proteomes" id="UP001283361"/>
    </source>
</evidence>
<keyword evidence="5" id="KW-0862">Zinc</keyword>
<feature type="domain" description="Peptidase M13 N-terminal" evidence="9">
    <location>
        <begin position="67"/>
        <end position="453"/>
    </location>
</feature>
<dbReference type="PANTHER" id="PTHR11733:SF240">
    <property type="entry name" value="GH14155P-RELATED"/>
    <property type="match status" value="1"/>
</dbReference>
<dbReference type="GO" id="GO:0005886">
    <property type="term" value="C:plasma membrane"/>
    <property type="evidence" value="ECO:0007669"/>
    <property type="project" value="TreeGrafter"/>
</dbReference>
<keyword evidence="2" id="KW-0645">Protease</keyword>
<dbReference type="InterPro" id="IPR018497">
    <property type="entry name" value="Peptidase_M13_C"/>
</dbReference>
<dbReference type="EMBL" id="JAWDGP010000540">
    <property type="protein sequence ID" value="KAK3799778.1"/>
    <property type="molecule type" value="Genomic_DNA"/>
</dbReference>
<dbReference type="Pfam" id="PF05649">
    <property type="entry name" value="Peptidase_M13_N"/>
    <property type="match status" value="1"/>
</dbReference>
<dbReference type="PANTHER" id="PTHR11733">
    <property type="entry name" value="ZINC METALLOPROTEASE FAMILY M13 NEPRILYSIN-RELATED"/>
    <property type="match status" value="1"/>
</dbReference>
<comment type="cofactor">
    <cofactor evidence="1">
        <name>Zn(2+)</name>
        <dbReference type="ChEBI" id="CHEBI:29105"/>
    </cofactor>
</comment>
<keyword evidence="7" id="KW-0732">Signal</keyword>
<evidence type="ECO:0000256" key="2">
    <source>
        <dbReference type="ARBA" id="ARBA00022670"/>
    </source>
</evidence>
<dbReference type="Gene3D" id="3.40.390.10">
    <property type="entry name" value="Collagenase (Catalytic Domain)"/>
    <property type="match status" value="1"/>
</dbReference>
<dbReference type="Gene3D" id="1.10.1380.10">
    <property type="entry name" value="Neutral endopeptidase , domain2"/>
    <property type="match status" value="1"/>
</dbReference>
<dbReference type="SUPFAM" id="SSF55486">
    <property type="entry name" value="Metalloproteases ('zincins'), catalytic domain"/>
    <property type="match status" value="1"/>
</dbReference>
<evidence type="ECO:0000256" key="1">
    <source>
        <dbReference type="ARBA" id="ARBA00001947"/>
    </source>
</evidence>
<name>A0AAE1B515_9GAST</name>
<keyword evidence="6" id="KW-0482">Metalloprotease</keyword>
<keyword evidence="11" id="KW-1185">Reference proteome</keyword>